<protein>
    <submittedName>
        <fullName evidence="1">Uncharacterized protein</fullName>
    </submittedName>
</protein>
<sequence>MAVCSIRLALLLICIVASTSSYPSDEVDQMIEQLMLDDYSIKSGIDCIMRRTRCGAIGGFQFLMVQDLVKNDCRNQCANYKTATEKLLKKLQKEYPEDLERILNMQLV</sequence>
<dbReference type="Proteomes" id="UP001239111">
    <property type="component" value="Chromosome 4"/>
</dbReference>
<dbReference type="EMBL" id="CM056744">
    <property type="protein sequence ID" value="KAJ8668686.1"/>
    <property type="molecule type" value="Genomic_DNA"/>
</dbReference>
<name>A0ACC2NCN8_9HYME</name>
<evidence type="ECO:0000313" key="1">
    <source>
        <dbReference type="EMBL" id="KAJ8668686.1"/>
    </source>
</evidence>
<proteinExistence type="predicted"/>
<reference evidence="1" key="1">
    <citation type="submission" date="2023-04" db="EMBL/GenBank/DDBJ databases">
        <title>A chromosome-level genome assembly of the parasitoid wasp Eretmocerus hayati.</title>
        <authorList>
            <person name="Zhong Y."/>
            <person name="Liu S."/>
            <person name="Liu Y."/>
        </authorList>
    </citation>
    <scope>NUCLEOTIDE SEQUENCE</scope>
    <source>
        <strain evidence="1">ZJU_SS_LIU_2023</strain>
    </source>
</reference>
<keyword evidence="2" id="KW-1185">Reference proteome</keyword>
<gene>
    <name evidence="1" type="ORF">QAD02_010349</name>
</gene>
<accession>A0ACC2NCN8</accession>
<organism evidence="1 2">
    <name type="scientific">Eretmocerus hayati</name>
    <dbReference type="NCBI Taxonomy" id="131215"/>
    <lineage>
        <taxon>Eukaryota</taxon>
        <taxon>Metazoa</taxon>
        <taxon>Ecdysozoa</taxon>
        <taxon>Arthropoda</taxon>
        <taxon>Hexapoda</taxon>
        <taxon>Insecta</taxon>
        <taxon>Pterygota</taxon>
        <taxon>Neoptera</taxon>
        <taxon>Endopterygota</taxon>
        <taxon>Hymenoptera</taxon>
        <taxon>Apocrita</taxon>
        <taxon>Proctotrupomorpha</taxon>
        <taxon>Chalcidoidea</taxon>
        <taxon>Aphelinidae</taxon>
        <taxon>Aphelininae</taxon>
        <taxon>Eretmocerus</taxon>
    </lineage>
</organism>
<evidence type="ECO:0000313" key="2">
    <source>
        <dbReference type="Proteomes" id="UP001239111"/>
    </source>
</evidence>
<comment type="caution">
    <text evidence="1">The sequence shown here is derived from an EMBL/GenBank/DDBJ whole genome shotgun (WGS) entry which is preliminary data.</text>
</comment>